<name>A0ABM5TYW0_CORUL</name>
<evidence type="ECO:0000313" key="1">
    <source>
        <dbReference type="EMBL" id="AKN76349.1"/>
    </source>
</evidence>
<accession>A0ABM5TYW0</accession>
<dbReference type="Proteomes" id="UP000036185">
    <property type="component" value="Chromosome"/>
</dbReference>
<evidence type="ECO:0000313" key="2">
    <source>
        <dbReference type="Proteomes" id="UP000036185"/>
    </source>
</evidence>
<gene>
    <name evidence="1" type="ORF">CulFRC58_0495</name>
</gene>
<keyword evidence="2" id="KW-1185">Reference proteome</keyword>
<sequence>MPEKWRTLSLLASHTPVMRPQQWINATLIMLPASSQRMEGLNKTRSL</sequence>
<proteinExistence type="predicted"/>
<protein>
    <submittedName>
        <fullName evidence="1">Uncharacterized protein</fullName>
    </submittedName>
</protein>
<organism evidence="1 2">
    <name type="scientific">Corynebacterium ulcerans FRC58</name>
    <dbReference type="NCBI Taxonomy" id="1408268"/>
    <lineage>
        <taxon>Bacteria</taxon>
        <taxon>Bacillati</taxon>
        <taxon>Actinomycetota</taxon>
        <taxon>Actinomycetes</taxon>
        <taxon>Mycobacteriales</taxon>
        <taxon>Corynebacteriaceae</taxon>
        <taxon>Corynebacterium</taxon>
    </lineage>
</organism>
<dbReference type="EMBL" id="CP011913">
    <property type="protein sequence ID" value="AKN76349.1"/>
    <property type="molecule type" value="Genomic_DNA"/>
</dbReference>
<reference evidence="1 2" key="1">
    <citation type="journal article" date="2014" name="Int. J. Syst. Evol. Microbiol.">
        <title>Draft Genome Sequence of Corynebacterium ulcerans FRC58, Isolated from the Bronchitic Aspiration of a Patient in France.</title>
        <authorList>
            <person name="Silva Ado S."/>
            <person name="Barauna R.A."/>
            <person name="de Sa P.C."/>
            <person name="das Gracas D.A."/>
            <person name="Carneiro A.R."/>
            <person name="Thouvenin M."/>
            <person name="Azevedo V."/>
            <person name="Badell E."/>
            <person name="Guiso N."/>
            <person name="da Silva A.L."/>
            <person name="Ramos R.T."/>
        </authorList>
    </citation>
    <scope>NUCLEOTIDE SEQUENCE [LARGE SCALE GENOMIC DNA]</scope>
    <source>
        <strain evidence="1 2">FRC58</strain>
    </source>
</reference>